<gene>
    <name evidence="2" type="ORF">C900_01346</name>
</gene>
<name>L8JXG3_9BACT</name>
<evidence type="ECO:0000313" key="2">
    <source>
        <dbReference type="EMBL" id="ELR73736.1"/>
    </source>
</evidence>
<accession>L8JXG3</accession>
<keyword evidence="3" id="KW-1185">Reference proteome</keyword>
<protein>
    <submittedName>
        <fullName evidence="2">Uncharacterized protein</fullName>
    </submittedName>
</protein>
<dbReference type="Proteomes" id="UP000011135">
    <property type="component" value="Unassembled WGS sequence"/>
</dbReference>
<feature type="transmembrane region" description="Helical" evidence="1">
    <location>
        <begin position="21"/>
        <end position="37"/>
    </location>
</feature>
<keyword evidence="1" id="KW-0472">Membrane</keyword>
<evidence type="ECO:0000313" key="3">
    <source>
        <dbReference type="Proteomes" id="UP000011135"/>
    </source>
</evidence>
<dbReference type="AlphaFoldDB" id="L8JXG3"/>
<keyword evidence="1" id="KW-0812">Transmembrane</keyword>
<comment type="caution">
    <text evidence="2">The sequence shown here is derived from an EMBL/GenBank/DDBJ whole genome shotgun (WGS) entry which is preliminary data.</text>
</comment>
<sequence length="51" mass="6041">MVARFSQACTQFFIDFNKVDFFMTLFFYTHFLGLNIMPMPRMSFKSRGLGC</sequence>
<reference evidence="2 3" key="1">
    <citation type="submission" date="2012-12" db="EMBL/GenBank/DDBJ databases">
        <title>Genome assembly of Fulvivirga imtechensis AK7.</title>
        <authorList>
            <person name="Nupur N."/>
            <person name="Khatri I."/>
            <person name="Kumar R."/>
            <person name="Subramanian S."/>
            <person name="Pinnaka A."/>
        </authorList>
    </citation>
    <scope>NUCLEOTIDE SEQUENCE [LARGE SCALE GENOMIC DNA]</scope>
    <source>
        <strain evidence="2 3">AK7</strain>
    </source>
</reference>
<evidence type="ECO:0000256" key="1">
    <source>
        <dbReference type="SAM" id="Phobius"/>
    </source>
</evidence>
<proteinExistence type="predicted"/>
<organism evidence="2 3">
    <name type="scientific">Fulvivirga imtechensis AK7</name>
    <dbReference type="NCBI Taxonomy" id="1237149"/>
    <lineage>
        <taxon>Bacteria</taxon>
        <taxon>Pseudomonadati</taxon>
        <taxon>Bacteroidota</taxon>
        <taxon>Cytophagia</taxon>
        <taxon>Cytophagales</taxon>
        <taxon>Fulvivirgaceae</taxon>
        <taxon>Fulvivirga</taxon>
    </lineage>
</organism>
<keyword evidence="1" id="KW-1133">Transmembrane helix</keyword>
<dbReference type="EMBL" id="AMZN01000002">
    <property type="protein sequence ID" value="ELR73736.1"/>
    <property type="molecule type" value="Genomic_DNA"/>
</dbReference>